<evidence type="ECO:0000256" key="2">
    <source>
        <dbReference type="SAM" id="SignalP"/>
    </source>
</evidence>
<reference evidence="3" key="1">
    <citation type="submission" date="2022-07" db="EMBL/GenBank/DDBJ databases">
        <title>Draft genome sequence of Zalerion maritima ATCC 34329, a (micro)plastics degrading marine fungus.</title>
        <authorList>
            <person name="Paco A."/>
            <person name="Goncalves M.F.M."/>
            <person name="Rocha-Santos T.A.P."/>
            <person name="Alves A."/>
        </authorList>
    </citation>
    <scope>NUCLEOTIDE SEQUENCE</scope>
    <source>
        <strain evidence="3">ATCC 34329</strain>
    </source>
</reference>
<protein>
    <submittedName>
        <fullName evidence="3">Alcohol dehydrogenase GroES-like domain family protein</fullName>
    </submittedName>
</protein>
<evidence type="ECO:0000313" key="4">
    <source>
        <dbReference type="Proteomes" id="UP001201980"/>
    </source>
</evidence>
<evidence type="ECO:0000256" key="1">
    <source>
        <dbReference type="SAM" id="MobiDB-lite"/>
    </source>
</evidence>
<keyword evidence="2" id="KW-0732">Signal</keyword>
<dbReference type="EMBL" id="JAKWBI020000118">
    <property type="protein sequence ID" value="KAJ2902251.1"/>
    <property type="molecule type" value="Genomic_DNA"/>
</dbReference>
<dbReference type="Proteomes" id="UP001201980">
    <property type="component" value="Unassembled WGS sequence"/>
</dbReference>
<feature type="compositionally biased region" description="Acidic residues" evidence="1">
    <location>
        <begin position="207"/>
        <end position="228"/>
    </location>
</feature>
<comment type="caution">
    <text evidence="3">The sequence shown here is derived from an EMBL/GenBank/DDBJ whole genome shotgun (WGS) entry which is preliminary data.</text>
</comment>
<name>A0AAD5RS46_9PEZI</name>
<evidence type="ECO:0000313" key="3">
    <source>
        <dbReference type="EMBL" id="KAJ2902251.1"/>
    </source>
</evidence>
<sequence length="288" mass="30877">MRFHPPVVLAVTAIARIASGTVVLVKEKDLDTTIPEACKNALTAELDCSTQVTVSADPLEAIQTIFMVGEAVFDKICSEECQDSLNAWVDGVRDECDNTEEYPILGLTVVPLYFAGGQLWLHNMMCMEDENGYCFLHPLTFFDQGCSYCHYQFAANVQSFEPAEPLYSEEDYSSLLEDCGVTSEVTATTIYVSPLPAETTAITADTLEAEPTETETTTESESESESDVESTVPSTSEATASSGTTNPEPTSTDDGSGGDNTSDAMGISWRSVGYAPAFAGLVGALILQ</sequence>
<accession>A0AAD5RS46</accession>
<feature type="chain" id="PRO_5042204899" evidence="2">
    <location>
        <begin position="21"/>
        <end position="288"/>
    </location>
</feature>
<keyword evidence="4" id="KW-1185">Reference proteome</keyword>
<dbReference type="AlphaFoldDB" id="A0AAD5RS46"/>
<feature type="signal peptide" evidence="2">
    <location>
        <begin position="1"/>
        <end position="20"/>
    </location>
</feature>
<gene>
    <name evidence="3" type="ORF">MKZ38_000792</name>
</gene>
<proteinExistence type="predicted"/>
<organism evidence="3 4">
    <name type="scientific">Zalerion maritima</name>
    <dbReference type="NCBI Taxonomy" id="339359"/>
    <lineage>
        <taxon>Eukaryota</taxon>
        <taxon>Fungi</taxon>
        <taxon>Dikarya</taxon>
        <taxon>Ascomycota</taxon>
        <taxon>Pezizomycotina</taxon>
        <taxon>Sordariomycetes</taxon>
        <taxon>Lulworthiomycetidae</taxon>
        <taxon>Lulworthiales</taxon>
        <taxon>Lulworthiaceae</taxon>
        <taxon>Zalerion</taxon>
    </lineage>
</organism>
<feature type="region of interest" description="Disordered" evidence="1">
    <location>
        <begin position="201"/>
        <end position="264"/>
    </location>
</feature>
<feature type="compositionally biased region" description="Low complexity" evidence="1">
    <location>
        <begin position="229"/>
        <end position="263"/>
    </location>
</feature>